<reference evidence="7 8" key="1">
    <citation type="submission" date="2019-02" db="EMBL/GenBank/DDBJ databases">
        <title>Deep-cultivation of Planctomycetes and their phenomic and genomic characterization uncovers novel biology.</title>
        <authorList>
            <person name="Wiegand S."/>
            <person name="Jogler M."/>
            <person name="Boedeker C."/>
            <person name="Pinto D."/>
            <person name="Vollmers J."/>
            <person name="Rivas-Marin E."/>
            <person name="Kohn T."/>
            <person name="Peeters S.H."/>
            <person name="Heuer A."/>
            <person name="Rast P."/>
            <person name="Oberbeckmann S."/>
            <person name="Bunk B."/>
            <person name="Jeske O."/>
            <person name="Meyerdierks A."/>
            <person name="Storesund J.E."/>
            <person name="Kallscheuer N."/>
            <person name="Luecker S."/>
            <person name="Lage O.M."/>
            <person name="Pohl T."/>
            <person name="Merkel B.J."/>
            <person name="Hornburger P."/>
            <person name="Mueller R.-W."/>
            <person name="Bruemmer F."/>
            <person name="Labrenz M."/>
            <person name="Spormann A.M."/>
            <person name="Op den Camp H."/>
            <person name="Overmann J."/>
            <person name="Amann R."/>
            <person name="Jetten M.S.M."/>
            <person name="Mascher T."/>
            <person name="Medema M.H."/>
            <person name="Devos D.P."/>
            <person name="Kaster A.-K."/>
            <person name="Ovreas L."/>
            <person name="Rohde M."/>
            <person name="Galperin M.Y."/>
            <person name="Jogler C."/>
        </authorList>
    </citation>
    <scope>NUCLEOTIDE SEQUENCE [LARGE SCALE GENOMIC DNA]</scope>
    <source>
        <strain evidence="7 8">Mal48</strain>
    </source>
</reference>
<dbReference type="Pfam" id="PF04542">
    <property type="entry name" value="Sigma70_r2"/>
    <property type="match status" value="1"/>
</dbReference>
<dbReference type="InterPro" id="IPR007627">
    <property type="entry name" value="RNA_pol_sigma70_r2"/>
</dbReference>
<keyword evidence="2" id="KW-0805">Transcription regulation</keyword>
<keyword evidence="4" id="KW-0804">Transcription</keyword>
<evidence type="ECO:0000256" key="2">
    <source>
        <dbReference type="ARBA" id="ARBA00023015"/>
    </source>
</evidence>
<dbReference type="OrthoDB" id="9795666at2"/>
<dbReference type="PANTHER" id="PTHR43133:SF51">
    <property type="entry name" value="RNA POLYMERASE SIGMA FACTOR"/>
    <property type="match status" value="1"/>
</dbReference>
<dbReference type="InterPro" id="IPR036388">
    <property type="entry name" value="WH-like_DNA-bd_sf"/>
</dbReference>
<protein>
    <submittedName>
        <fullName evidence="7">ECF RNA polymerase sigma factor SigW</fullName>
    </submittedName>
</protein>
<dbReference type="SUPFAM" id="SSF88659">
    <property type="entry name" value="Sigma3 and sigma4 domains of RNA polymerase sigma factors"/>
    <property type="match status" value="1"/>
</dbReference>
<dbReference type="InterPro" id="IPR014284">
    <property type="entry name" value="RNA_pol_sigma-70_dom"/>
</dbReference>
<evidence type="ECO:0000256" key="3">
    <source>
        <dbReference type="ARBA" id="ARBA00023082"/>
    </source>
</evidence>
<dbReference type="EMBL" id="CP036267">
    <property type="protein sequence ID" value="QDT34484.1"/>
    <property type="molecule type" value="Genomic_DNA"/>
</dbReference>
<accession>A0A517QS81</accession>
<dbReference type="Proteomes" id="UP000315724">
    <property type="component" value="Chromosome"/>
</dbReference>
<keyword evidence="3" id="KW-0731">Sigma factor</keyword>
<dbReference type="Pfam" id="PF08281">
    <property type="entry name" value="Sigma70_r4_2"/>
    <property type="match status" value="1"/>
</dbReference>
<dbReference type="InterPro" id="IPR013324">
    <property type="entry name" value="RNA_pol_sigma_r3/r4-like"/>
</dbReference>
<dbReference type="GO" id="GO:0003677">
    <property type="term" value="F:DNA binding"/>
    <property type="evidence" value="ECO:0007669"/>
    <property type="project" value="InterPro"/>
</dbReference>
<evidence type="ECO:0000259" key="5">
    <source>
        <dbReference type="Pfam" id="PF04542"/>
    </source>
</evidence>
<dbReference type="GO" id="GO:0006352">
    <property type="term" value="P:DNA-templated transcription initiation"/>
    <property type="evidence" value="ECO:0007669"/>
    <property type="project" value="InterPro"/>
</dbReference>
<dbReference type="SUPFAM" id="SSF88946">
    <property type="entry name" value="Sigma2 domain of RNA polymerase sigma factors"/>
    <property type="match status" value="1"/>
</dbReference>
<dbReference type="InterPro" id="IPR039425">
    <property type="entry name" value="RNA_pol_sigma-70-like"/>
</dbReference>
<evidence type="ECO:0000256" key="1">
    <source>
        <dbReference type="ARBA" id="ARBA00010641"/>
    </source>
</evidence>
<proteinExistence type="inferred from homology"/>
<dbReference type="InterPro" id="IPR013325">
    <property type="entry name" value="RNA_pol_sigma_r2"/>
</dbReference>
<evidence type="ECO:0000259" key="6">
    <source>
        <dbReference type="Pfam" id="PF08281"/>
    </source>
</evidence>
<dbReference type="InterPro" id="IPR013249">
    <property type="entry name" value="RNA_pol_sigma70_r4_t2"/>
</dbReference>
<dbReference type="KEGG" id="tpol:Mal48_37450"/>
<name>A0A517QS81_9PLAN</name>
<keyword evidence="8" id="KW-1185">Reference proteome</keyword>
<evidence type="ECO:0000313" key="7">
    <source>
        <dbReference type="EMBL" id="QDT34484.1"/>
    </source>
</evidence>
<dbReference type="Gene3D" id="1.10.10.10">
    <property type="entry name" value="Winged helix-like DNA-binding domain superfamily/Winged helix DNA-binding domain"/>
    <property type="match status" value="1"/>
</dbReference>
<feature type="domain" description="RNA polymerase sigma-70 region 2" evidence="5">
    <location>
        <begin position="24"/>
        <end position="89"/>
    </location>
</feature>
<dbReference type="RefSeq" id="WP_145202488.1">
    <property type="nucleotide sequence ID" value="NZ_CP036267.1"/>
</dbReference>
<dbReference type="AlphaFoldDB" id="A0A517QS81"/>
<comment type="similarity">
    <text evidence="1">Belongs to the sigma-70 factor family. ECF subfamily.</text>
</comment>
<sequence length="183" mass="21083">MTDTLNIELVLQAQAGDRDAFGELVKEYEGVVFAVIFRRLRNRSETLEVTQEVFLRAMRKIDQLREPERFVGWLKRIAVRMAINRAVRRPRETMQDPELFGGVSAVHQAPLDDVLQSEEAGQVRDGLYQLRPLDRETLLAFYFEGQSLKEMSVRFASPIGTIKRRLHTARGRLREALCDLQPA</sequence>
<gene>
    <name evidence="7" type="primary">sigW_6</name>
    <name evidence="7" type="ORF">Mal48_37450</name>
</gene>
<feature type="domain" description="RNA polymerase sigma factor 70 region 4 type 2" evidence="6">
    <location>
        <begin position="127"/>
        <end position="173"/>
    </location>
</feature>
<evidence type="ECO:0000256" key="4">
    <source>
        <dbReference type="ARBA" id="ARBA00023163"/>
    </source>
</evidence>
<dbReference type="PANTHER" id="PTHR43133">
    <property type="entry name" value="RNA POLYMERASE ECF-TYPE SIGMA FACTO"/>
    <property type="match status" value="1"/>
</dbReference>
<evidence type="ECO:0000313" key="8">
    <source>
        <dbReference type="Proteomes" id="UP000315724"/>
    </source>
</evidence>
<dbReference type="NCBIfam" id="TIGR02937">
    <property type="entry name" value="sigma70-ECF"/>
    <property type="match status" value="1"/>
</dbReference>
<dbReference type="GO" id="GO:0016987">
    <property type="term" value="F:sigma factor activity"/>
    <property type="evidence" value="ECO:0007669"/>
    <property type="project" value="UniProtKB-KW"/>
</dbReference>
<organism evidence="7 8">
    <name type="scientific">Thalassoglobus polymorphus</name>
    <dbReference type="NCBI Taxonomy" id="2527994"/>
    <lineage>
        <taxon>Bacteria</taxon>
        <taxon>Pseudomonadati</taxon>
        <taxon>Planctomycetota</taxon>
        <taxon>Planctomycetia</taxon>
        <taxon>Planctomycetales</taxon>
        <taxon>Planctomycetaceae</taxon>
        <taxon>Thalassoglobus</taxon>
    </lineage>
</organism>
<dbReference type="Gene3D" id="1.10.1740.10">
    <property type="match status" value="1"/>
</dbReference>